<accession>A0A3D8J2D9</accession>
<dbReference type="AlphaFoldDB" id="A0A3D8J2D9"/>
<protein>
    <submittedName>
        <fullName evidence="1">Uncharacterized protein</fullName>
    </submittedName>
</protein>
<reference evidence="1 2" key="1">
    <citation type="submission" date="2018-04" db="EMBL/GenBank/DDBJ databases">
        <title>Novel Campyloabacter and Helicobacter Species and Strains.</title>
        <authorList>
            <person name="Mannion A.J."/>
            <person name="Shen Z."/>
            <person name="Fox J.G."/>
        </authorList>
    </citation>
    <scope>NUCLEOTIDE SEQUENCE [LARGE SCALE GENOMIC DNA]</scope>
    <source>
        <strain evidence="1 2">MIT 97-5075</strain>
    </source>
</reference>
<evidence type="ECO:0000313" key="1">
    <source>
        <dbReference type="EMBL" id="RDU71024.1"/>
    </source>
</evidence>
<comment type="caution">
    <text evidence="1">The sequence shown here is derived from an EMBL/GenBank/DDBJ whole genome shotgun (WGS) entry which is preliminary data.</text>
</comment>
<dbReference type="RefSeq" id="WP_104763215.1">
    <property type="nucleotide sequence ID" value="NZ_FZPM01000016.1"/>
</dbReference>
<dbReference type="Proteomes" id="UP000256424">
    <property type="component" value="Unassembled WGS sequence"/>
</dbReference>
<proteinExistence type="predicted"/>
<dbReference type="EMBL" id="NXLW01000015">
    <property type="protein sequence ID" value="RDU71024.1"/>
    <property type="molecule type" value="Genomic_DNA"/>
</dbReference>
<keyword evidence="2" id="KW-1185">Reference proteome</keyword>
<sequence length="204" mass="24020">MKTFKEIFTTDFSKQLTDKDPTTRKFANILIDSYYLNQLRIFLPSSLAYHLIIIMRSKIHAKQIAFGFNSHAACIEFNKYHSTTLYQMIQKNAAIREKLRLQDCESLQGFVAKPYTKLHDITEVKLSMLQEKSYGNFTNHATHIKLHKQFERIRNMILQHHKQTKLLTTQQINSHPEIYSLQSRTFPKKSINATIHQTQISYNK</sequence>
<name>A0A3D8J2D9_9HELI</name>
<organism evidence="1 2">
    <name type="scientific">Helicobacter aurati</name>
    <dbReference type="NCBI Taxonomy" id="137778"/>
    <lineage>
        <taxon>Bacteria</taxon>
        <taxon>Pseudomonadati</taxon>
        <taxon>Campylobacterota</taxon>
        <taxon>Epsilonproteobacteria</taxon>
        <taxon>Campylobacterales</taxon>
        <taxon>Helicobacteraceae</taxon>
        <taxon>Helicobacter</taxon>
    </lineage>
</organism>
<dbReference type="OrthoDB" id="5329176at2"/>
<evidence type="ECO:0000313" key="2">
    <source>
        <dbReference type="Proteomes" id="UP000256424"/>
    </source>
</evidence>
<gene>
    <name evidence="1" type="ORF">CQA66_07360</name>
</gene>